<feature type="region of interest" description="Disordered" evidence="1">
    <location>
        <begin position="53"/>
        <end position="72"/>
    </location>
</feature>
<dbReference type="AlphaFoldDB" id="A0A6N3IPI2"/>
<evidence type="ECO:0008006" key="3">
    <source>
        <dbReference type="Google" id="ProtNLM"/>
    </source>
</evidence>
<reference evidence="2" key="1">
    <citation type="submission" date="2020-02" db="EMBL/GenBank/DDBJ databases">
        <authorList>
            <person name="Meier V. D."/>
        </authorList>
    </citation>
    <scope>NUCLEOTIDE SEQUENCE</scope>
    <source>
        <strain evidence="2">AVDCRST_MAG81</strain>
    </source>
</reference>
<gene>
    <name evidence="2" type="ORF">AVDCRST_MAG81-5430</name>
</gene>
<proteinExistence type="predicted"/>
<accession>A0A6N3IPI2</accession>
<sequence>MNSVIRTISEEKVMSATKISQSIRFLLNAIQETAQYILEAVIPIFSPTDDHYPATGLQPFTGEPADKKTRRA</sequence>
<evidence type="ECO:0000256" key="1">
    <source>
        <dbReference type="SAM" id="MobiDB-lite"/>
    </source>
</evidence>
<organism evidence="2">
    <name type="scientific">uncultured Synechococcales cyanobacterium</name>
    <dbReference type="NCBI Taxonomy" id="1936017"/>
    <lineage>
        <taxon>Bacteria</taxon>
        <taxon>Bacillati</taxon>
        <taxon>Cyanobacteriota</taxon>
        <taxon>Cyanophyceae</taxon>
        <taxon>Synechococcales</taxon>
        <taxon>environmental samples</taxon>
    </lineage>
</organism>
<dbReference type="EMBL" id="CADCWO010000264">
    <property type="protein sequence ID" value="CAA9590501.1"/>
    <property type="molecule type" value="Genomic_DNA"/>
</dbReference>
<name>A0A6N3IPI2_9CYAN</name>
<protein>
    <recommendedName>
        <fullName evidence="3">Isochorismate synthase</fullName>
    </recommendedName>
</protein>
<evidence type="ECO:0000313" key="2">
    <source>
        <dbReference type="EMBL" id="CAA9590501.1"/>
    </source>
</evidence>